<gene>
    <name evidence="1" type="ORF">C1645_741721</name>
</gene>
<comment type="caution">
    <text evidence="1">The sequence shown here is derived from an EMBL/GenBank/DDBJ whole genome shotgun (WGS) entry which is preliminary data.</text>
</comment>
<dbReference type="OrthoDB" id="2311251at2759"/>
<organism evidence="1 2">
    <name type="scientific">Glomus cerebriforme</name>
    <dbReference type="NCBI Taxonomy" id="658196"/>
    <lineage>
        <taxon>Eukaryota</taxon>
        <taxon>Fungi</taxon>
        <taxon>Fungi incertae sedis</taxon>
        <taxon>Mucoromycota</taxon>
        <taxon>Glomeromycotina</taxon>
        <taxon>Glomeromycetes</taxon>
        <taxon>Glomerales</taxon>
        <taxon>Glomeraceae</taxon>
        <taxon>Glomus</taxon>
    </lineage>
</organism>
<reference evidence="1 2" key="1">
    <citation type="submission" date="2018-06" db="EMBL/GenBank/DDBJ databases">
        <title>Comparative genomics reveals the genomic features of Rhizophagus irregularis, R. cerebriforme, R. diaphanum and Gigaspora rosea, and their symbiotic lifestyle signature.</title>
        <authorList>
            <person name="Morin E."/>
            <person name="San Clemente H."/>
            <person name="Chen E.C.H."/>
            <person name="De La Providencia I."/>
            <person name="Hainaut M."/>
            <person name="Kuo A."/>
            <person name="Kohler A."/>
            <person name="Murat C."/>
            <person name="Tang N."/>
            <person name="Roy S."/>
            <person name="Loubradou J."/>
            <person name="Henrissat B."/>
            <person name="Grigoriev I.V."/>
            <person name="Corradi N."/>
            <person name="Roux C."/>
            <person name="Martin F.M."/>
        </authorList>
    </citation>
    <scope>NUCLEOTIDE SEQUENCE [LARGE SCALE GENOMIC DNA]</scope>
    <source>
        <strain evidence="1 2">DAOM 227022</strain>
    </source>
</reference>
<proteinExistence type="predicted"/>
<name>A0A397SRF4_9GLOM</name>
<protein>
    <recommendedName>
        <fullName evidence="3">HMG box domain-containing protein</fullName>
    </recommendedName>
</protein>
<sequence length="104" mass="12231">MDFSQEVEEIRQDIANGPPLFPPPINDPNDITLRFKQKTCRRKKCITGYGLLKFFILNQTRARNNLVINKIARDLWVTTTRHNRMAYINLSNQINNIRLEKFGI</sequence>
<dbReference type="AlphaFoldDB" id="A0A397SRF4"/>
<dbReference type="Proteomes" id="UP000265703">
    <property type="component" value="Unassembled WGS sequence"/>
</dbReference>
<dbReference type="EMBL" id="QKYT01000436">
    <property type="protein sequence ID" value="RIA85254.1"/>
    <property type="molecule type" value="Genomic_DNA"/>
</dbReference>
<accession>A0A397SRF4</accession>
<keyword evidence="2" id="KW-1185">Reference proteome</keyword>
<evidence type="ECO:0008006" key="3">
    <source>
        <dbReference type="Google" id="ProtNLM"/>
    </source>
</evidence>
<evidence type="ECO:0000313" key="1">
    <source>
        <dbReference type="EMBL" id="RIA85254.1"/>
    </source>
</evidence>
<evidence type="ECO:0000313" key="2">
    <source>
        <dbReference type="Proteomes" id="UP000265703"/>
    </source>
</evidence>